<dbReference type="Gene3D" id="3.40.50.1970">
    <property type="match status" value="1"/>
</dbReference>
<evidence type="ECO:0000256" key="2">
    <source>
        <dbReference type="ARBA" id="ARBA00001941"/>
    </source>
</evidence>
<dbReference type="GO" id="GO:0017000">
    <property type="term" value="P:antibiotic biosynthetic process"/>
    <property type="evidence" value="ECO:0007669"/>
    <property type="project" value="InterPro"/>
</dbReference>
<dbReference type="AlphaFoldDB" id="K0K7E3"/>
<protein>
    <recommendedName>
        <fullName evidence="10">2-epi-5-epi-valiolone synthase</fullName>
        <ecNumber evidence="9">4.2.3.152</ecNumber>
    </recommendedName>
</protein>
<evidence type="ECO:0000256" key="1">
    <source>
        <dbReference type="ARBA" id="ARBA00001911"/>
    </source>
</evidence>
<dbReference type="InterPro" id="IPR035872">
    <property type="entry name" value="EEVS-like"/>
</dbReference>
<feature type="domain" description="3-dehydroquinate synthase N-terminal" evidence="11">
    <location>
        <begin position="73"/>
        <end position="185"/>
    </location>
</feature>
<dbReference type="PIRSF" id="PIRSF001455">
    <property type="entry name" value="DHQ_synth"/>
    <property type="match status" value="1"/>
</dbReference>
<dbReference type="Gene3D" id="1.20.1090.10">
    <property type="entry name" value="Dehydroquinate synthase-like - alpha domain"/>
    <property type="match status" value="1"/>
</dbReference>
<feature type="domain" description="3-dehydroquinate synthase C-terminal" evidence="12">
    <location>
        <begin position="187"/>
        <end position="325"/>
    </location>
</feature>
<dbReference type="GO" id="GO:0000166">
    <property type="term" value="F:nucleotide binding"/>
    <property type="evidence" value="ECO:0007669"/>
    <property type="project" value="UniProtKB-KW"/>
</dbReference>
<dbReference type="GO" id="GO:0009073">
    <property type="term" value="P:aromatic amino acid family biosynthetic process"/>
    <property type="evidence" value="ECO:0007669"/>
    <property type="project" value="InterPro"/>
</dbReference>
<dbReference type="Pfam" id="PF01761">
    <property type="entry name" value="DHQ_synthase"/>
    <property type="match status" value="1"/>
</dbReference>
<dbReference type="PATRIC" id="fig|1179773.3.peg.5296"/>
<evidence type="ECO:0000256" key="9">
    <source>
        <dbReference type="ARBA" id="ARBA00024060"/>
    </source>
</evidence>
<evidence type="ECO:0000313" key="13">
    <source>
        <dbReference type="EMBL" id="CCH32528.1"/>
    </source>
</evidence>
<evidence type="ECO:0000256" key="6">
    <source>
        <dbReference type="ARBA" id="ARBA00023239"/>
    </source>
</evidence>
<dbReference type="STRING" id="1179773.BN6_52640"/>
<sequence length="375" mass="41233">MKSWTVNATQEVSYDVRQTDRVLDPGNRDLARAAALHPGARRLVVVDRQVWQLYGPDVRAYFRHQRVDARYVALPTDEPNKTVESVYAVVDAADAAGLNRRSDPIIAIGGGVLTDVVGLAASLYRRGIPFIRVPTTLIGLVDAAVGVKTAINHHSHKNRLGTYFPAATTLLDQSFLRTLPTRHVANGLAEIVKIALVRDRVLFDLLADRAADVVELVKHGGVGGEIIERAVGGMLAELAPNLWEQELRRLVDFGHTFSPGFELNADHPLLHGEAVAVDMVLCCLIAQGRGLLSEDEVRRVVRLLRLIGLPVTTSGVTPDQLVRCLEDATRHRDGHQHLPLPQGLGHGVFVEDVTPEEIHRAHRSWVALDRLREVA</sequence>
<organism evidence="13 14">
    <name type="scientific">Saccharothrix espanaensis (strain ATCC 51144 / DSM 44229 / JCM 9112 / NBRC 15066 / NRRL 15764)</name>
    <dbReference type="NCBI Taxonomy" id="1179773"/>
    <lineage>
        <taxon>Bacteria</taxon>
        <taxon>Bacillati</taxon>
        <taxon>Actinomycetota</taxon>
        <taxon>Actinomycetes</taxon>
        <taxon>Pseudonocardiales</taxon>
        <taxon>Pseudonocardiaceae</taxon>
        <taxon>Saccharothrix</taxon>
    </lineage>
</organism>
<dbReference type="GO" id="GO:0046872">
    <property type="term" value="F:metal ion binding"/>
    <property type="evidence" value="ECO:0007669"/>
    <property type="project" value="UniProtKB-KW"/>
</dbReference>
<keyword evidence="6" id="KW-0456">Lyase</keyword>
<dbReference type="HOGENOM" id="CLU_001201_0_4_11"/>
<dbReference type="GO" id="GO:0003856">
    <property type="term" value="F:3-dehydroquinate synthase activity"/>
    <property type="evidence" value="ECO:0007669"/>
    <property type="project" value="TreeGrafter"/>
</dbReference>
<dbReference type="CDD" id="cd08199">
    <property type="entry name" value="EEVS"/>
    <property type="match status" value="1"/>
</dbReference>
<evidence type="ECO:0000256" key="3">
    <source>
        <dbReference type="ARBA" id="ARBA00022723"/>
    </source>
</evidence>
<evidence type="ECO:0000259" key="12">
    <source>
        <dbReference type="Pfam" id="PF24621"/>
    </source>
</evidence>
<dbReference type="OrthoDB" id="9806583at2"/>
<comment type="cofactor">
    <cofactor evidence="2">
        <name>Co(2+)</name>
        <dbReference type="ChEBI" id="CHEBI:48828"/>
    </cofactor>
</comment>
<dbReference type="KEGG" id="sesp:BN6_52640"/>
<evidence type="ECO:0000256" key="5">
    <source>
        <dbReference type="ARBA" id="ARBA00023027"/>
    </source>
</evidence>
<dbReference type="PANTHER" id="PTHR43622:SF3">
    <property type="entry name" value="2-EPI-5-EPI-VALIOLONE SYNTHASE"/>
    <property type="match status" value="1"/>
</dbReference>
<dbReference type="InterPro" id="IPR030960">
    <property type="entry name" value="DHQS/DOIS_N"/>
</dbReference>
<gene>
    <name evidence="13" type="ordered locus">BN6_52640</name>
</gene>
<reference evidence="13 14" key="1">
    <citation type="journal article" date="2012" name="BMC Genomics">
        <title>Complete genome sequence of Saccharothrix espanaensis DSM 44229T and comparison to the other completely sequenced Pseudonocardiaceae.</title>
        <authorList>
            <person name="Strobel T."/>
            <person name="Al-Dilaimi A."/>
            <person name="Blom J."/>
            <person name="Gessner A."/>
            <person name="Kalinowski J."/>
            <person name="Luzhetska M."/>
            <person name="Puhler A."/>
            <person name="Szczepanowski R."/>
            <person name="Bechthold A."/>
            <person name="Ruckert C."/>
        </authorList>
    </citation>
    <scope>NUCLEOTIDE SEQUENCE [LARGE SCALE GENOMIC DNA]</scope>
    <source>
        <strain evidence="14">ATCC 51144 / DSM 44229 / JCM 9112 / NBRC 15066 / NRRL 15764</strain>
    </source>
</reference>
<dbReference type="EC" id="4.2.3.152" evidence="9"/>
<name>K0K7E3_SACES</name>
<keyword evidence="3" id="KW-0479">Metal-binding</keyword>
<dbReference type="InterPro" id="IPR056179">
    <property type="entry name" value="DHQS_C"/>
</dbReference>
<dbReference type="SUPFAM" id="SSF56796">
    <property type="entry name" value="Dehydroquinate synthase-like"/>
    <property type="match status" value="1"/>
</dbReference>
<dbReference type="PANTHER" id="PTHR43622">
    <property type="entry name" value="3-DEHYDROQUINATE SYNTHASE"/>
    <property type="match status" value="1"/>
</dbReference>
<evidence type="ECO:0000256" key="7">
    <source>
        <dbReference type="ARBA" id="ARBA00023285"/>
    </source>
</evidence>
<dbReference type="EMBL" id="HE804045">
    <property type="protein sequence ID" value="CCH32528.1"/>
    <property type="molecule type" value="Genomic_DNA"/>
</dbReference>
<dbReference type="eggNOG" id="COG0337">
    <property type="taxonomic scope" value="Bacteria"/>
</dbReference>
<keyword evidence="7" id="KW-0170">Cobalt</keyword>
<proteinExistence type="predicted"/>
<dbReference type="Proteomes" id="UP000006281">
    <property type="component" value="Chromosome"/>
</dbReference>
<evidence type="ECO:0000313" key="14">
    <source>
        <dbReference type="Proteomes" id="UP000006281"/>
    </source>
</evidence>
<keyword evidence="4" id="KW-0547">Nucleotide-binding</keyword>
<dbReference type="InterPro" id="IPR030963">
    <property type="entry name" value="DHQ_synth_fam"/>
</dbReference>
<keyword evidence="14" id="KW-1185">Reference proteome</keyword>
<comment type="cofactor">
    <cofactor evidence="1">
        <name>NAD(+)</name>
        <dbReference type="ChEBI" id="CHEBI:57540"/>
    </cofactor>
</comment>
<accession>K0K7E3</accession>
<evidence type="ECO:0000256" key="10">
    <source>
        <dbReference type="ARBA" id="ARBA00024092"/>
    </source>
</evidence>
<dbReference type="Pfam" id="PF24621">
    <property type="entry name" value="DHQS_C"/>
    <property type="match status" value="1"/>
</dbReference>
<dbReference type="BioCyc" id="SESP1179773:BN6_RS25445-MONOMER"/>
<comment type="catalytic activity">
    <reaction evidence="8">
        <text>D-sedoheptulose 7-phosphate = 2-epi-5-epi-valiolone + phosphate</text>
        <dbReference type="Rhea" id="RHEA:44184"/>
        <dbReference type="ChEBI" id="CHEBI:43474"/>
        <dbReference type="ChEBI" id="CHEBI:57483"/>
        <dbReference type="ChEBI" id="CHEBI:84187"/>
        <dbReference type="EC" id="4.2.3.152"/>
    </reaction>
</comment>
<dbReference type="InterPro" id="IPR050071">
    <property type="entry name" value="Dehydroquinate_synthase"/>
</dbReference>
<evidence type="ECO:0000256" key="8">
    <source>
        <dbReference type="ARBA" id="ARBA00023993"/>
    </source>
</evidence>
<evidence type="ECO:0000256" key="4">
    <source>
        <dbReference type="ARBA" id="ARBA00022741"/>
    </source>
</evidence>
<keyword evidence="5" id="KW-0520">NAD</keyword>
<dbReference type="RefSeq" id="WP_015102640.1">
    <property type="nucleotide sequence ID" value="NC_019673.1"/>
</dbReference>
<evidence type="ECO:0000259" key="11">
    <source>
        <dbReference type="Pfam" id="PF01761"/>
    </source>
</evidence>